<organism evidence="3 4">
    <name type="scientific">Diploscapter pachys</name>
    <dbReference type="NCBI Taxonomy" id="2018661"/>
    <lineage>
        <taxon>Eukaryota</taxon>
        <taxon>Metazoa</taxon>
        <taxon>Ecdysozoa</taxon>
        <taxon>Nematoda</taxon>
        <taxon>Chromadorea</taxon>
        <taxon>Rhabditida</taxon>
        <taxon>Rhabditina</taxon>
        <taxon>Rhabditomorpha</taxon>
        <taxon>Rhabditoidea</taxon>
        <taxon>Rhabditidae</taxon>
        <taxon>Diploscapter</taxon>
    </lineage>
</organism>
<dbReference type="Pfam" id="PF07835">
    <property type="entry name" value="COX4_pro_2"/>
    <property type="match status" value="1"/>
</dbReference>
<keyword evidence="1" id="KW-0472">Membrane</keyword>
<sequence>MVEQDCVQLHPVLRAELCQRHLAISGEDRSPAGTRGQRRHQSPLRRFVVDQQKQPLPVARHKVFRPGAKAPQANRGWMMAGNGDMKAHVATYSSVTKMLFWGAIACAVIAALVIWLIA</sequence>
<evidence type="ECO:0000259" key="2">
    <source>
        <dbReference type="Pfam" id="PF07835"/>
    </source>
</evidence>
<feature type="domain" description="Cytochrome c oxidase subunit IV bacterial aa3 type" evidence="2">
    <location>
        <begin position="80"/>
        <end position="113"/>
    </location>
</feature>
<evidence type="ECO:0000256" key="1">
    <source>
        <dbReference type="SAM" id="Phobius"/>
    </source>
</evidence>
<proteinExistence type="predicted"/>
<gene>
    <name evidence="3" type="ORF">WR25_03807</name>
</gene>
<evidence type="ECO:0000313" key="4">
    <source>
        <dbReference type="Proteomes" id="UP000218231"/>
    </source>
</evidence>
<dbReference type="AlphaFoldDB" id="A0A2A2M4F2"/>
<reference evidence="3 4" key="1">
    <citation type="journal article" date="2017" name="Curr. Biol.">
        <title>Genome architecture and evolution of a unichromosomal asexual nematode.</title>
        <authorList>
            <person name="Fradin H."/>
            <person name="Zegar C."/>
            <person name="Gutwein M."/>
            <person name="Lucas J."/>
            <person name="Kovtun M."/>
            <person name="Corcoran D."/>
            <person name="Baugh L.R."/>
            <person name="Kiontke K."/>
            <person name="Gunsalus K."/>
            <person name="Fitch D.H."/>
            <person name="Piano F."/>
        </authorList>
    </citation>
    <scope>NUCLEOTIDE SEQUENCE [LARGE SCALE GENOMIC DNA]</scope>
    <source>
        <strain evidence="3">PF1309</strain>
    </source>
</reference>
<dbReference type="Proteomes" id="UP000218231">
    <property type="component" value="Unassembled WGS sequence"/>
</dbReference>
<feature type="transmembrane region" description="Helical" evidence="1">
    <location>
        <begin position="98"/>
        <end position="117"/>
    </location>
</feature>
<keyword evidence="1" id="KW-1133">Transmembrane helix</keyword>
<dbReference type="InterPro" id="IPR012422">
    <property type="entry name" value="Cyt_c_oxidase_su4_bac-aa3"/>
</dbReference>
<accession>A0A2A2M4F2</accession>
<comment type="caution">
    <text evidence="3">The sequence shown here is derived from an EMBL/GenBank/DDBJ whole genome shotgun (WGS) entry which is preliminary data.</text>
</comment>
<keyword evidence="4" id="KW-1185">Reference proteome</keyword>
<keyword evidence="1" id="KW-0812">Transmembrane</keyword>
<dbReference type="EMBL" id="LIAE01005446">
    <property type="protein sequence ID" value="PAV93334.1"/>
    <property type="molecule type" value="Genomic_DNA"/>
</dbReference>
<name>A0A2A2M4F2_9BILA</name>
<evidence type="ECO:0000313" key="3">
    <source>
        <dbReference type="EMBL" id="PAV93334.1"/>
    </source>
</evidence>
<protein>
    <recommendedName>
        <fullName evidence="2">Cytochrome c oxidase subunit IV bacterial aa3 type domain-containing protein</fullName>
    </recommendedName>
</protein>